<reference evidence="1 2" key="1">
    <citation type="journal article" date="2018" name="Nat. Genet.">
        <title>The Rosa genome provides new insights in the design of modern roses.</title>
        <authorList>
            <person name="Bendahmane M."/>
        </authorList>
    </citation>
    <scope>NUCLEOTIDE SEQUENCE [LARGE SCALE GENOMIC DNA]</scope>
    <source>
        <strain evidence="2">cv. Old Blush</strain>
    </source>
</reference>
<dbReference type="Gramene" id="PRQ56271">
    <property type="protein sequence ID" value="PRQ56271"/>
    <property type="gene ID" value="RchiOBHm_Chr1g0333941"/>
</dbReference>
<evidence type="ECO:0000313" key="2">
    <source>
        <dbReference type="Proteomes" id="UP000238479"/>
    </source>
</evidence>
<dbReference type="AlphaFoldDB" id="A0A2P6SC57"/>
<dbReference type="EMBL" id="PDCK01000039">
    <property type="protein sequence ID" value="PRQ56271.1"/>
    <property type="molecule type" value="Genomic_DNA"/>
</dbReference>
<accession>A0A2P6SC57</accession>
<organism evidence="1 2">
    <name type="scientific">Rosa chinensis</name>
    <name type="common">China rose</name>
    <dbReference type="NCBI Taxonomy" id="74649"/>
    <lineage>
        <taxon>Eukaryota</taxon>
        <taxon>Viridiplantae</taxon>
        <taxon>Streptophyta</taxon>
        <taxon>Embryophyta</taxon>
        <taxon>Tracheophyta</taxon>
        <taxon>Spermatophyta</taxon>
        <taxon>Magnoliopsida</taxon>
        <taxon>eudicotyledons</taxon>
        <taxon>Gunneridae</taxon>
        <taxon>Pentapetalae</taxon>
        <taxon>rosids</taxon>
        <taxon>fabids</taxon>
        <taxon>Rosales</taxon>
        <taxon>Rosaceae</taxon>
        <taxon>Rosoideae</taxon>
        <taxon>Rosoideae incertae sedis</taxon>
        <taxon>Rosa</taxon>
    </lineage>
</organism>
<gene>
    <name evidence="1" type="ORF">RchiOBHm_Chr1g0333941</name>
</gene>
<sequence length="49" mass="5489">MIGNEKRDPDGGMLYITYRYISTNFVIAIFDGDSHSPGDNGYLDMISLD</sequence>
<name>A0A2P6SC57_ROSCH</name>
<evidence type="ECO:0000313" key="1">
    <source>
        <dbReference type="EMBL" id="PRQ56271.1"/>
    </source>
</evidence>
<comment type="caution">
    <text evidence="1">The sequence shown here is derived from an EMBL/GenBank/DDBJ whole genome shotgun (WGS) entry which is preliminary data.</text>
</comment>
<proteinExistence type="predicted"/>
<keyword evidence="2" id="KW-1185">Reference proteome</keyword>
<dbReference type="Proteomes" id="UP000238479">
    <property type="component" value="Chromosome 1"/>
</dbReference>
<protein>
    <submittedName>
        <fullName evidence="1">Uncharacterized protein</fullName>
    </submittedName>
</protein>